<evidence type="ECO:0000256" key="1">
    <source>
        <dbReference type="ARBA" id="ARBA00006817"/>
    </source>
</evidence>
<dbReference type="Proteomes" id="UP001500655">
    <property type="component" value="Unassembled WGS sequence"/>
</dbReference>
<sequence>MAEIILDFFYAHPEERVWRGLTDSAQVARWLMENDVVARPGHRFRLRPVGLPGLDGLLHADVVRVRPGRALEMIWTAPDLHLGVSWRLHPVPGGTVVEVLVTGYLGAGGQARRHQLCRALREAFAGRLPEVLAGRIPG</sequence>
<dbReference type="CDD" id="cd07814">
    <property type="entry name" value="SRPBCC_CalC_Aha1-like"/>
    <property type="match status" value="1"/>
</dbReference>
<comment type="caution">
    <text evidence="3">The sequence shown here is derived from an EMBL/GenBank/DDBJ whole genome shotgun (WGS) entry which is preliminary data.</text>
</comment>
<feature type="domain" description="Activator of Hsp90 ATPase homologue 1/2-like C-terminal" evidence="2">
    <location>
        <begin position="12"/>
        <end position="103"/>
    </location>
</feature>
<evidence type="ECO:0000313" key="4">
    <source>
        <dbReference type="Proteomes" id="UP001500655"/>
    </source>
</evidence>
<dbReference type="EMBL" id="BAAALS010000055">
    <property type="protein sequence ID" value="GAA1777608.1"/>
    <property type="molecule type" value="Genomic_DNA"/>
</dbReference>
<protein>
    <recommendedName>
        <fullName evidence="2">Activator of Hsp90 ATPase homologue 1/2-like C-terminal domain-containing protein</fullName>
    </recommendedName>
</protein>
<reference evidence="3 4" key="1">
    <citation type="journal article" date="2019" name="Int. J. Syst. Evol. Microbiol.">
        <title>The Global Catalogue of Microorganisms (GCM) 10K type strain sequencing project: providing services to taxonomists for standard genome sequencing and annotation.</title>
        <authorList>
            <consortium name="The Broad Institute Genomics Platform"/>
            <consortium name="The Broad Institute Genome Sequencing Center for Infectious Disease"/>
            <person name="Wu L."/>
            <person name="Ma J."/>
        </authorList>
    </citation>
    <scope>NUCLEOTIDE SEQUENCE [LARGE SCALE GENOMIC DNA]</scope>
    <source>
        <strain evidence="3 4">JCM 13249</strain>
    </source>
</reference>
<dbReference type="InterPro" id="IPR013538">
    <property type="entry name" value="ASHA1/2-like_C"/>
</dbReference>
<proteinExistence type="inferred from homology"/>
<dbReference type="SUPFAM" id="SSF55961">
    <property type="entry name" value="Bet v1-like"/>
    <property type="match status" value="1"/>
</dbReference>
<keyword evidence="4" id="KW-1185">Reference proteome</keyword>
<dbReference type="Gene3D" id="3.30.530.20">
    <property type="match status" value="1"/>
</dbReference>
<dbReference type="Pfam" id="PF08327">
    <property type="entry name" value="AHSA1"/>
    <property type="match status" value="1"/>
</dbReference>
<accession>A0ABN2L744</accession>
<name>A0ABN2L744_9ACTN</name>
<organism evidence="3 4">
    <name type="scientific">Luedemannella helvata</name>
    <dbReference type="NCBI Taxonomy" id="349315"/>
    <lineage>
        <taxon>Bacteria</taxon>
        <taxon>Bacillati</taxon>
        <taxon>Actinomycetota</taxon>
        <taxon>Actinomycetes</taxon>
        <taxon>Micromonosporales</taxon>
        <taxon>Micromonosporaceae</taxon>
        <taxon>Luedemannella</taxon>
    </lineage>
</organism>
<comment type="similarity">
    <text evidence="1">Belongs to the AHA1 family.</text>
</comment>
<gene>
    <name evidence="3" type="ORF">GCM10009681_56010</name>
</gene>
<evidence type="ECO:0000313" key="3">
    <source>
        <dbReference type="EMBL" id="GAA1777608.1"/>
    </source>
</evidence>
<dbReference type="RefSeq" id="WP_344088654.1">
    <property type="nucleotide sequence ID" value="NZ_BAAALS010000055.1"/>
</dbReference>
<dbReference type="InterPro" id="IPR023393">
    <property type="entry name" value="START-like_dom_sf"/>
</dbReference>
<evidence type="ECO:0000259" key="2">
    <source>
        <dbReference type="Pfam" id="PF08327"/>
    </source>
</evidence>